<feature type="compositionally biased region" description="Basic and acidic residues" evidence="1">
    <location>
        <begin position="28"/>
        <end position="38"/>
    </location>
</feature>
<name>A0AAV1T5M5_9STRA</name>
<comment type="caution">
    <text evidence="2">The sequence shown here is derived from an EMBL/GenBank/DDBJ whole genome shotgun (WGS) entry which is preliminary data.</text>
</comment>
<evidence type="ECO:0000313" key="4">
    <source>
        <dbReference type="Proteomes" id="UP001162060"/>
    </source>
</evidence>
<dbReference type="Proteomes" id="UP001162060">
    <property type="component" value="Unassembled WGS sequence"/>
</dbReference>
<protein>
    <submittedName>
        <fullName evidence="2">Uncharacterized protein</fullName>
    </submittedName>
</protein>
<evidence type="ECO:0000313" key="2">
    <source>
        <dbReference type="EMBL" id="CAK7897938.1"/>
    </source>
</evidence>
<dbReference type="EMBL" id="CAKLBY020000014">
    <property type="protein sequence ID" value="CAK7897938.1"/>
    <property type="molecule type" value="Genomic_DNA"/>
</dbReference>
<evidence type="ECO:0000313" key="3">
    <source>
        <dbReference type="EMBL" id="CAK7926865.1"/>
    </source>
</evidence>
<dbReference type="AlphaFoldDB" id="A0AAV1T5M5"/>
<feature type="region of interest" description="Disordered" evidence="1">
    <location>
        <begin position="20"/>
        <end position="57"/>
    </location>
</feature>
<evidence type="ECO:0000256" key="1">
    <source>
        <dbReference type="SAM" id="MobiDB-lite"/>
    </source>
</evidence>
<sequence>MDRPGHLLEEKALADFLGVEDVDYDSGSDTKVDGEEQFKPSTPVRGDIPHPAPNPCPERSAATALIALRAMSHMDTSIIINSLDEEQHCMLDQAASARRKSEVLPMFPRHSEHTFTPPSVEELICQASRHTLATWATSPEAKTPTEV</sequence>
<accession>A0AAV1T5M5</accession>
<proteinExistence type="predicted"/>
<dbReference type="EMBL" id="CAKLBY020000101">
    <property type="protein sequence ID" value="CAK7926865.1"/>
    <property type="molecule type" value="Genomic_DNA"/>
</dbReference>
<reference evidence="2" key="1">
    <citation type="submission" date="2024-01" db="EMBL/GenBank/DDBJ databases">
        <authorList>
            <person name="Webb A."/>
        </authorList>
    </citation>
    <scope>NUCLEOTIDE SEQUENCE</scope>
    <source>
        <strain evidence="2">Pm1</strain>
    </source>
</reference>
<organism evidence="2 4">
    <name type="scientific">Peronospora matthiolae</name>
    <dbReference type="NCBI Taxonomy" id="2874970"/>
    <lineage>
        <taxon>Eukaryota</taxon>
        <taxon>Sar</taxon>
        <taxon>Stramenopiles</taxon>
        <taxon>Oomycota</taxon>
        <taxon>Peronosporomycetes</taxon>
        <taxon>Peronosporales</taxon>
        <taxon>Peronosporaceae</taxon>
        <taxon>Peronospora</taxon>
    </lineage>
</organism>
<gene>
    <name evidence="3" type="ORF">PM001_LOCUS12015</name>
    <name evidence="2" type="ORF">PM001_LOCUS1543</name>
</gene>